<comment type="caution">
    <text evidence="3">The sequence shown here is derived from an EMBL/GenBank/DDBJ whole genome shotgun (WGS) entry which is preliminary data.</text>
</comment>
<dbReference type="EMBL" id="VJXR01000021">
    <property type="protein sequence ID" value="TRW45548.1"/>
    <property type="molecule type" value="Genomic_DNA"/>
</dbReference>
<name>A0A552WRU3_9MICO</name>
<keyword evidence="2" id="KW-0812">Transmembrane</keyword>
<dbReference type="AlphaFoldDB" id="A0A552WRU3"/>
<feature type="compositionally biased region" description="Low complexity" evidence="1">
    <location>
        <begin position="59"/>
        <end position="69"/>
    </location>
</feature>
<feature type="region of interest" description="Disordered" evidence="1">
    <location>
        <begin position="52"/>
        <end position="77"/>
    </location>
</feature>
<keyword evidence="2" id="KW-0472">Membrane</keyword>
<protein>
    <submittedName>
        <fullName evidence="3">Uncharacterized protein</fullName>
    </submittedName>
</protein>
<sequence>MRGLDLADPLIHDVPLDGWFTVTDGEVRPLDPVARENLAGAAPLEVYQQFIKQRADQTPGSAEPGSGAPEPAPPGGPEPFVWVAVAVAVVLVWVGIVVWLRRPEEGSRAEQPPGRSARHRPEHGARR</sequence>
<accession>A0A552WRU3</accession>
<organism evidence="3 4">
    <name type="scientific">Georgenia yuyongxinii</name>
    <dbReference type="NCBI Taxonomy" id="2589797"/>
    <lineage>
        <taxon>Bacteria</taxon>
        <taxon>Bacillati</taxon>
        <taxon>Actinomycetota</taxon>
        <taxon>Actinomycetes</taxon>
        <taxon>Micrococcales</taxon>
        <taxon>Bogoriellaceae</taxon>
        <taxon>Georgenia</taxon>
    </lineage>
</organism>
<evidence type="ECO:0000313" key="3">
    <source>
        <dbReference type="EMBL" id="TRW45548.1"/>
    </source>
</evidence>
<evidence type="ECO:0000256" key="2">
    <source>
        <dbReference type="SAM" id="Phobius"/>
    </source>
</evidence>
<feature type="region of interest" description="Disordered" evidence="1">
    <location>
        <begin position="104"/>
        <end position="127"/>
    </location>
</feature>
<feature type="transmembrane region" description="Helical" evidence="2">
    <location>
        <begin position="80"/>
        <end position="100"/>
    </location>
</feature>
<reference evidence="3 4" key="1">
    <citation type="submission" date="2019-07" db="EMBL/GenBank/DDBJ databases">
        <title>Georgenia wutianyii sp. nov. and Georgenia *** sp. nov. isolated from plateau pika (Ochotona curzoniae) in the Qinghai-Tibet plateau of China.</title>
        <authorList>
            <person name="Tian Z."/>
        </authorList>
    </citation>
    <scope>NUCLEOTIDE SEQUENCE [LARGE SCALE GENOMIC DNA]</scope>
    <source>
        <strain evidence="3 4">Z446</strain>
    </source>
</reference>
<dbReference type="Proteomes" id="UP000318693">
    <property type="component" value="Unassembled WGS sequence"/>
</dbReference>
<evidence type="ECO:0000256" key="1">
    <source>
        <dbReference type="SAM" id="MobiDB-lite"/>
    </source>
</evidence>
<proteinExistence type="predicted"/>
<keyword evidence="2" id="KW-1133">Transmembrane helix</keyword>
<evidence type="ECO:0000313" key="4">
    <source>
        <dbReference type="Proteomes" id="UP000318693"/>
    </source>
</evidence>
<gene>
    <name evidence="3" type="ORF">FJ693_09055</name>
</gene>
<keyword evidence="4" id="KW-1185">Reference proteome</keyword>